<feature type="non-terminal residue" evidence="2">
    <location>
        <position position="1"/>
    </location>
</feature>
<proteinExistence type="predicted"/>
<dbReference type="InterPro" id="IPR017853">
    <property type="entry name" value="GH"/>
</dbReference>
<dbReference type="Pfam" id="PF08924">
    <property type="entry name" value="Rv2525c_GlyHyd-like"/>
    <property type="match status" value="1"/>
</dbReference>
<evidence type="ECO:0000259" key="1">
    <source>
        <dbReference type="Pfam" id="PF08924"/>
    </source>
</evidence>
<dbReference type="EMBL" id="JBHTIR010004119">
    <property type="protein sequence ID" value="MFD0856441.1"/>
    <property type="molecule type" value="Genomic_DNA"/>
</dbReference>
<dbReference type="InterPro" id="IPR015020">
    <property type="entry name" value="Rv2525c-like_Glyco_Hydro-like"/>
</dbReference>
<protein>
    <submittedName>
        <fullName evidence="2">DUF1906 domain-containing protein</fullName>
    </submittedName>
</protein>
<accession>A0ABW3CSH7</accession>
<dbReference type="SUPFAM" id="SSF51445">
    <property type="entry name" value="(Trans)glycosidases"/>
    <property type="match status" value="1"/>
</dbReference>
<name>A0ABW3CSH7_9ACTN</name>
<organism evidence="2 3">
    <name type="scientific">Actinomadura adrarensis</name>
    <dbReference type="NCBI Taxonomy" id="1819600"/>
    <lineage>
        <taxon>Bacteria</taxon>
        <taxon>Bacillati</taxon>
        <taxon>Actinomycetota</taxon>
        <taxon>Actinomycetes</taxon>
        <taxon>Streptosporangiales</taxon>
        <taxon>Thermomonosporaceae</taxon>
        <taxon>Actinomadura</taxon>
    </lineage>
</organism>
<gene>
    <name evidence="2" type="ORF">ACFQ07_29655</name>
</gene>
<feature type="domain" description="Rv2525c-like glycoside hydrolase-like" evidence="1">
    <location>
        <begin position="7"/>
        <end position="146"/>
    </location>
</feature>
<evidence type="ECO:0000313" key="2">
    <source>
        <dbReference type="EMBL" id="MFD0856441.1"/>
    </source>
</evidence>
<keyword evidence="3" id="KW-1185">Reference proteome</keyword>
<dbReference type="Proteomes" id="UP001597083">
    <property type="component" value="Unassembled WGS sequence"/>
</dbReference>
<evidence type="ECO:0000313" key="3">
    <source>
        <dbReference type="Proteomes" id="UP001597083"/>
    </source>
</evidence>
<reference evidence="3" key="1">
    <citation type="journal article" date="2019" name="Int. J. Syst. Evol. Microbiol.">
        <title>The Global Catalogue of Microorganisms (GCM) 10K type strain sequencing project: providing services to taxonomists for standard genome sequencing and annotation.</title>
        <authorList>
            <consortium name="The Broad Institute Genomics Platform"/>
            <consortium name="The Broad Institute Genome Sequencing Center for Infectious Disease"/>
            <person name="Wu L."/>
            <person name="Ma J."/>
        </authorList>
    </citation>
    <scope>NUCLEOTIDE SEQUENCE [LARGE SCALE GENOMIC DNA]</scope>
    <source>
        <strain evidence="3">JCM 31696</strain>
    </source>
</reference>
<dbReference type="Gene3D" id="3.20.20.80">
    <property type="entry name" value="Glycosidases"/>
    <property type="match status" value="1"/>
</dbReference>
<sequence>RVKISSRSAAAQGRSAAVDAVRDAKALGIPKGRPIYYNLEAYRSSDASCRKAVLVFLHHWSVKLKSLKYVSGVYSSIGSGIRDLARAKGIRRPSVIWFAHWDGKPAYTHPYIPYELWRPHRRIKQYRGGHKETHGGVTINIDSNYVDSRVY</sequence>
<comment type="caution">
    <text evidence="2">The sequence shown here is derived from an EMBL/GenBank/DDBJ whole genome shotgun (WGS) entry which is preliminary data.</text>
</comment>